<comment type="similarity">
    <text evidence="2 11">Belongs to the mitochondrial carrier (TC 2.A.29) family.</text>
</comment>
<evidence type="ECO:0000256" key="4">
    <source>
        <dbReference type="ARBA" id="ARBA00022692"/>
    </source>
</evidence>
<feature type="repeat" description="Solcar" evidence="10">
    <location>
        <begin position="109"/>
        <end position="193"/>
    </location>
</feature>
<evidence type="ECO:0000256" key="5">
    <source>
        <dbReference type="ARBA" id="ARBA00022737"/>
    </source>
</evidence>
<evidence type="ECO:0000256" key="1">
    <source>
        <dbReference type="ARBA" id="ARBA00004448"/>
    </source>
</evidence>
<organism evidence="12 13">
    <name type="scientific">Cannabis sativa</name>
    <name type="common">Hemp</name>
    <name type="synonym">Marijuana</name>
    <dbReference type="NCBI Taxonomy" id="3483"/>
    <lineage>
        <taxon>Eukaryota</taxon>
        <taxon>Viridiplantae</taxon>
        <taxon>Streptophyta</taxon>
        <taxon>Embryophyta</taxon>
        <taxon>Tracheophyta</taxon>
        <taxon>Spermatophyta</taxon>
        <taxon>Magnoliopsida</taxon>
        <taxon>eudicotyledons</taxon>
        <taxon>Gunneridae</taxon>
        <taxon>Pentapetalae</taxon>
        <taxon>rosids</taxon>
        <taxon>fabids</taxon>
        <taxon>Rosales</taxon>
        <taxon>Cannabaceae</taxon>
        <taxon>Cannabis</taxon>
    </lineage>
</organism>
<evidence type="ECO:0000256" key="6">
    <source>
        <dbReference type="ARBA" id="ARBA00022792"/>
    </source>
</evidence>
<comment type="subcellular location">
    <subcellularLocation>
        <location evidence="1">Mitochondrion inner membrane</location>
        <topology evidence="1">Multi-pass membrane protein</topology>
    </subcellularLocation>
</comment>
<dbReference type="Proteomes" id="UP000583929">
    <property type="component" value="Unassembled WGS sequence"/>
</dbReference>
<comment type="caution">
    <text evidence="12">The sequence shown here is derived from an EMBL/GenBank/DDBJ whole genome shotgun (WGS) entry which is preliminary data.</text>
</comment>
<accession>A0A7J6EZN1</accession>
<protein>
    <submittedName>
        <fullName evidence="12">Uncharacterized protein</fullName>
    </submittedName>
</protein>
<dbReference type="PANTHER" id="PTHR45671">
    <property type="entry name" value="SOLUTE CARRIER FAMILY 25 (MITOCHONDRIAL CARRIER PHOSPHATE CARRIER), MEMBER 3, LIKE-RELATED-RELATED"/>
    <property type="match status" value="1"/>
</dbReference>
<dbReference type="AlphaFoldDB" id="A0A7J6EZN1"/>
<reference evidence="12 13" key="1">
    <citation type="journal article" date="2020" name="bioRxiv">
        <title>Sequence and annotation of 42 cannabis genomes reveals extensive copy number variation in cannabinoid synthesis and pathogen resistance genes.</title>
        <authorList>
            <person name="Mckernan K.J."/>
            <person name="Helbert Y."/>
            <person name="Kane L.T."/>
            <person name="Ebling H."/>
            <person name="Zhang L."/>
            <person name="Liu B."/>
            <person name="Eaton Z."/>
            <person name="Mclaughlin S."/>
            <person name="Kingan S."/>
            <person name="Baybayan P."/>
            <person name="Concepcion G."/>
            <person name="Jordan M."/>
            <person name="Riva A."/>
            <person name="Barbazuk W."/>
            <person name="Harkins T."/>
        </authorList>
    </citation>
    <scope>NUCLEOTIDE SEQUENCE [LARGE SCALE GENOMIC DNA]</scope>
    <source>
        <strain evidence="13">cv. Jamaican Lion 4</strain>
        <tissue evidence="12">Leaf</tissue>
    </source>
</reference>
<feature type="repeat" description="Solcar" evidence="10">
    <location>
        <begin position="16"/>
        <end position="100"/>
    </location>
</feature>
<evidence type="ECO:0000256" key="8">
    <source>
        <dbReference type="ARBA" id="ARBA00023128"/>
    </source>
</evidence>
<keyword evidence="9 10" id="KW-0472">Membrane</keyword>
<dbReference type="InterPro" id="IPR023395">
    <property type="entry name" value="MCP_dom_sf"/>
</dbReference>
<evidence type="ECO:0000256" key="11">
    <source>
        <dbReference type="RuleBase" id="RU000488"/>
    </source>
</evidence>
<proteinExistence type="inferred from homology"/>
<keyword evidence="6" id="KW-0999">Mitochondrion inner membrane</keyword>
<evidence type="ECO:0000256" key="9">
    <source>
        <dbReference type="ARBA" id="ARBA00023136"/>
    </source>
</evidence>
<sequence length="306" mass="33839">MKGVERKSRVEQFSPQYYGICALGGMISAGSTHFASTPLDCLKVHMHVNPVKYNGFGSGLSTLYREQGPFSLWRGWSGKLCGYGLQGGAKYGFYEYFKNTYSDVLGDSNKSFIYFISSISAQVIADMALCPFEAVKVRVQTQPSFAKGMLDGFPKFYATEGFTGFYRGLLPLWGRNIPFSMIMFTTFEHSVDFIYRNIIQNKKENCSRSQQLSVSCIAGFTASTAGAVVSNPADIIVSSLYKKNAGTMMQAIRNTGIVNLLTRSLPVRMTIIGPLVTTQWFLYDSIKLMIGLPTSGGLNKRLEEGN</sequence>
<keyword evidence="4 10" id="KW-0812">Transmembrane</keyword>
<evidence type="ECO:0000256" key="2">
    <source>
        <dbReference type="ARBA" id="ARBA00006375"/>
    </source>
</evidence>
<name>A0A7J6EZN1_CANSA</name>
<dbReference type="FunFam" id="1.50.40.10:FF:000070">
    <property type="entry name" value="Mitochondrial phosphate carrier protein 1, mitochondrial"/>
    <property type="match status" value="1"/>
</dbReference>
<keyword evidence="7" id="KW-1133">Transmembrane helix</keyword>
<dbReference type="GO" id="GO:0005743">
    <property type="term" value="C:mitochondrial inner membrane"/>
    <property type="evidence" value="ECO:0007669"/>
    <property type="project" value="UniProtKB-SubCell"/>
</dbReference>
<evidence type="ECO:0000256" key="3">
    <source>
        <dbReference type="ARBA" id="ARBA00022448"/>
    </source>
</evidence>
<keyword evidence="8" id="KW-0496">Mitochondrion</keyword>
<feature type="repeat" description="Solcar" evidence="10">
    <location>
        <begin position="210"/>
        <end position="289"/>
    </location>
</feature>
<keyword evidence="13" id="KW-1185">Reference proteome</keyword>
<dbReference type="EMBL" id="JAATIQ010000290">
    <property type="protein sequence ID" value="KAF4363907.1"/>
    <property type="molecule type" value="Genomic_DNA"/>
</dbReference>
<evidence type="ECO:0000313" key="13">
    <source>
        <dbReference type="Proteomes" id="UP000583929"/>
    </source>
</evidence>
<dbReference type="InterPro" id="IPR018108">
    <property type="entry name" value="MCP_transmembrane"/>
</dbReference>
<keyword evidence="3 11" id="KW-0813">Transport</keyword>
<dbReference type="GO" id="GO:1990547">
    <property type="term" value="P:mitochondrial phosphate ion transmembrane transport"/>
    <property type="evidence" value="ECO:0007669"/>
    <property type="project" value="InterPro"/>
</dbReference>
<dbReference type="PROSITE" id="PS50920">
    <property type="entry name" value="SOLCAR"/>
    <property type="match status" value="3"/>
</dbReference>
<dbReference type="Pfam" id="PF00153">
    <property type="entry name" value="Mito_carr"/>
    <property type="match status" value="2"/>
</dbReference>
<evidence type="ECO:0000256" key="10">
    <source>
        <dbReference type="PROSITE-ProRule" id="PRU00282"/>
    </source>
</evidence>
<dbReference type="SUPFAM" id="SSF103506">
    <property type="entry name" value="Mitochondrial carrier"/>
    <property type="match status" value="1"/>
</dbReference>
<dbReference type="Gene3D" id="1.50.40.10">
    <property type="entry name" value="Mitochondrial carrier domain"/>
    <property type="match status" value="1"/>
</dbReference>
<evidence type="ECO:0000256" key="7">
    <source>
        <dbReference type="ARBA" id="ARBA00022989"/>
    </source>
</evidence>
<dbReference type="GO" id="GO:0005315">
    <property type="term" value="F:phosphate transmembrane transporter activity"/>
    <property type="evidence" value="ECO:0007669"/>
    <property type="project" value="InterPro"/>
</dbReference>
<dbReference type="PANTHER" id="PTHR45671:SF4">
    <property type="entry name" value="MITOCHONDRIAL PHOSPHATE CARRIER PROTEIN 1, MITOCHONDRIAL"/>
    <property type="match status" value="1"/>
</dbReference>
<keyword evidence="5" id="KW-0677">Repeat</keyword>
<gene>
    <name evidence="12" type="ORF">G4B88_004207</name>
</gene>
<dbReference type="InterPro" id="IPR044677">
    <property type="entry name" value="SLC25A3/Pic2/Mir1-like"/>
</dbReference>
<evidence type="ECO:0000313" key="12">
    <source>
        <dbReference type="EMBL" id="KAF4363907.1"/>
    </source>
</evidence>